<gene>
    <name evidence="2" type="ORF">ABVK25_001796</name>
</gene>
<comment type="caution">
    <text evidence="2">The sequence shown here is derived from an EMBL/GenBank/DDBJ whole genome shotgun (WGS) entry which is preliminary data.</text>
</comment>
<evidence type="ECO:0000313" key="3">
    <source>
        <dbReference type="Proteomes" id="UP001590951"/>
    </source>
</evidence>
<sequence length="117" mass="13446">MSRANREHQGRRDHSTKAIVYDPSSHQLETEYCKDLNSKYASFQVDLPWWRNRVDIYVDPRTKTGFVATVQLNRLGSIKNWQRRFGHNYTVLLVKGSKPSAPSRTSSRSTTSMTGAN</sequence>
<organism evidence="2 3">
    <name type="scientific">Lepraria finkii</name>
    <dbReference type="NCBI Taxonomy" id="1340010"/>
    <lineage>
        <taxon>Eukaryota</taxon>
        <taxon>Fungi</taxon>
        <taxon>Dikarya</taxon>
        <taxon>Ascomycota</taxon>
        <taxon>Pezizomycotina</taxon>
        <taxon>Lecanoromycetes</taxon>
        <taxon>OSLEUM clade</taxon>
        <taxon>Lecanoromycetidae</taxon>
        <taxon>Lecanorales</taxon>
        <taxon>Lecanorineae</taxon>
        <taxon>Stereocaulaceae</taxon>
        <taxon>Lepraria</taxon>
    </lineage>
</organism>
<keyword evidence="3" id="KW-1185">Reference proteome</keyword>
<reference evidence="2 3" key="1">
    <citation type="submission" date="2024-09" db="EMBL/GenBank/DDBJ databases">
        <title>Rethinking Asexuality: The Enigmatic Case of Functional Sexual Genes in Lepraria (Stereocaulaceae).</title>
        <authorList>
            <person name="Doellman M."/>
            <person name="Sun Y."/>
            <person name="Barcenas-Pena A."/>
            <person name="Lumbsch H.T."/>
            <person name="Grewe F."/>
        </authorList>
    </citation>
    <scope>NUCLEOTIDE SEQUENCE [LARGE SCALE GENOMIC DNA]</scope>
    <source>
        <strain evidence="2 3">Grewe 0041</strain>
    </source>
</reference>
<feature type="compositionally biased region" description="Basic and acidic residues" evidence="1">
    <location>
        <begin position="1"/>
        <end position="16"/>
    </location>
</feature>
<name>A0ABR4BQ32_9LECA</name>
<feature type="region of interest" description="Disordered" evidence="1">
    <location>
        <begin position="1"/>
        <end position="21"/>
    </location>
</feature>
<evidence type="ECO:0000313" key="2">
    <source>
        <dbReference type="EMBL" id="KAL2058178.1"/>
    </source>
</evidence>
<accession>A0ABR4BQ32</accession>
<protein>
    <submittedName>
        <fullName evidence="2">Uncharacterized protein</fullName>
    </submittedName>
</protein>
<evidence type="ECO:0000256" key="1">
    <source>
        <dbReference type="SAM" id="MobiDB-lite"/>
    </source>
</evidence>
<dbReference type="EMBL" id="JBHFEH010000003">
    <property type="protein sequence ID" value="KAL2058178.1"/>
    <property type="molecule type" value="Genomic_DNA"/>
</dbReference>
<proteinExistence type="predicted"/>
<dbReference type="Proteomes" id="UP001590951">
    <property type="component" value="Unassembled WGS sequence"/>
</dbReference>
<feature type="region of interest" description="Disordered" evidence="1">
    <location>
        <begin position="96"/>
        <end position="117"/>
    </location>
</feature>